<proteinExistence type="predicted"/>
<name>A0A0H2Y6Q8_YERPA</name>
<feature type="transmembrane region" description="Helical" evidence="1">
    <location>
        <begin position="21"/>
        <end position="41"/>
    </location>
</feature>
<evidence type="ECO:0000313" key="2">
    <source>
        <dbReference type="EMBL" id="ABG12963.1"/>
    </source>
</evidence>
<keyword evidence="1" id="KW-0812">Transmembrane</keyword>
<dbReference type="AlphaFoldDB" id="A0A0H2Y6Q8"/>
<reference evidence="2 3" key="1">
    <citation type="journal article" date="2006" name="J. Bacteriol.">
        <title>Complete genome sequence of Yersinia pestis strains Antiqua and Nepal516: evidence of gene reduction in an emerging pathogen.</title>
        <authorList>
            <person name="Chain P.S."/>
            <person name="Hu P."/>
            <person name="Malfatti S.A."/>
            <person name="Radnedge L."/>
            <person name="Larimer F."/>
            <person name="Vergez L.M."/>
            <person name="Worsham P."/>
            <person name="Chu M.C."/>
            <person name="Andersen G.L."/>
        </authorList>
    </citation>
    <scope>NUCLEOTIDE SEQUENCE [LARGE SCALE GENOMIC DNA]</scope>
    <source>
        <strain evidence="2 3">Antiqua</strain>
    </source>
</reference>
<keyword evidence="1" id="KW-1133">Transmembrane helix</keyword>
<evidence type="ECO:0000313" key="3">
    <source>
        <dbReference type="Proteomes" id="UP000001971"/>
    </source>
</evidence>
<keyword evidence="1" id="KW-0472">Membrane</keyword>
<evidence type="ECO:0000256" key="1">
    <source>
        <dbReference type="SAM" id="Phobius"/>
    </source>
</evidence>
<dbReference type="Proteomes" id="UP000001971">
    <property type="component" value="Chromosome"/>
</dbReference>
<sequence>MYCLKSSIFKMTAIKVEVIMSNYRALSIVVIMFSWIISFSASSTQSTLSVTGTITFSGAIVDTPCDTSVLNQTITTSCYRNGKMITSRQTLTRNMPLNARLPGSLATSRLEWLNQQRSLGVLTVTYL</sequence>
<gene>
    <name evidence="2" type="ordered locus">YPA_0996</name>
</gene>
<evidence type="ECO:0008006" key="4">
    <source>
        <dbReference type="Google" id="ProtNLM"/>
    </source>
</evidence>
<protein>
    <recommendedName>
        <fullName evidence="4">Type 1 fimbrial protein</fullName>
    </recommendedName>
</protein>
<dbReference type="EMBL" id="CP000308">
    <property type="protein sequence ID" value="ABG12963.1"/>
    <property type="molecule type" value="Genomic_DNA"/>
</dbReference>
<accession>A0A0H2Y6Q8</accession>
<dbReference type="KEGG" id="ypa:YPA_0996"/>
<organism evidence="2 3">
    <name type="scientific">Yersinia pestis bv. Antiqua (strain Antiqua)</name>
    <dbReference type="NCBI Taxonomy" id="360102"/>
    <lineage>
        <taxon>Bacteria</taxon>
        <taxon>Pseudomonadati</taxon>
        <taxon>Pseudomonadota</taxon>
        <taxon>Gammaproteobacteria</taxon>
        <taxon>Enterobacterales</taxon>
        <taxon>Yersiniaceae</taxon>
        <taxon>Yersinia</taxon>
    </lineage>
</organism>